<dbReference type="InterPro" id="IPR009057">
    <property type="entry name" value="Homeodomain-like_sf"/>
</dbReference>
<dbReference type="PROSITE" id="PS50977">
    <property type="entry name" value="HTH_TETR_2"/>
    <property type="match status" value="1"/>
</dbReference>
<dbReference type="PANTHER" id="PTHR43479:SF7">
    <property type="entry name" value="TETR-FAMILY TRANSCRIPTIONAL REGULATOR"/>
    <property type="match status" value="1"/>
</dbReference>
<dbReference type="InterPro" id="IPR050624">
    <property type="entry name" value="HTH-type_Tx_Regulator"/>
</dbReference>
<evidence type="ECO:0000259" key="3">
    <source>
        <dbReference type="PROSITE" id="PS50977"/>
    </source>
</evidence>
<organism evidence="4 5">
    <name type="scientific">Streptococcus troglodytae</name>
    <dbReference type="NCBI Taxonomy" id="1111760"/>
    <lineage>
        <taxon>Bacteria</taxon>
        <taxon>Bacillati</taxon>
        <taxon>Bacillota</taxon>
        <taxon>Bacilli</taxon>
        <taxon>Lactobacillales</taxon>
        <taxon>Streptococcaceae</taxon>
        <taxon>Streptococcus</taxon>
    </lineage>
</organism>
<dbReference type="RefSeq" id="WP_128833890.1">
    <property type="nucleotide sequence ID" value="NZ_AP014612.1"/>
</dbReference>
<dbReference type="AlphaFoldDB" id="A0A1L7LMC9"/>
<dbReference type="PANTHER" id="PTHR43479">
    <property type="entry name" value="ACREF/ENVCD OPERON REPRESSOR-RELATED"/>
    <property type="match status" value="1"/>
</dbReference>
<dbReference type="KEGG" id="strg:SRT_19210"/>
<feature type="domain" description="HTH tetR-type" evidence="3">
    <location>
        <begin position="6"/>
        <end position="66"/>
    </location>
</feature>
<proteinExistence type="predicted"/>
<dbReference type="Gene3D" id="1.10.357.10">
    <property type="entry name" value="Tetracycline Repressor, domain 2"/>
    <property type="match status" value="1"/>
</dbReference>
<dbReference type="InterPro" id="IPR001647">
    <property type="entry name" value="HTH_TetR"/>
</dbReference>
<evidence type="ECO:0000256" key="1">
    <source>
        <dbReference type="ARBA" id="ARBA00023125"/>
    </source>
</evidence>
<sequence length="180" mass="21465">MTSRVYASKKVIADTFFKKLEKDNFNAITISEIVGEANLSRSTFYRYFKNKYSIVQFFIEDLLDAYLLAVDEREIEDFTSLLVIYFEFWKKNKYYLELFKRHNLLDFALDIERKKFLKVLPYSDLPWHHNSSENELFADLTVIGGVWNISLYWLENDFQLEPADLAEEIVKSLSSYKIFI</sequence>
<dbReference type="Proteomes" id="UP000217758">
    <property type="component" value="Chromosome"/>
</dbReference>
<evidence type="ECO:0000313" key="5">
    <source>
        <dbReference type="Proteomes" id="UP000217758"/>
    </source>
</evidence>
<evidence type="ECO:0000313" key="4">
    <source>
        <dbReference type="EMBL" id="BAQ25182.1"/>
    </source>
</evidence>
<gene>
    <name evidence="4" type="ORF">SRT_19210</name>
</gene>
<evidence type="ECO:0000256" key="2">
    <source>
        <dbReference type="PROSITE-ProRule" id="PRU00335"/>
    </source>
</evidence>
<reference evidence="4 5" key="1">
    <citation type="journal article" date="2016" name="Microbiol. Immunol.">
        <title>Complete genome sequence of Streptococcus troglodytae TKU31 isolated from the oral cavity of a chimpanzee (Pan troglodytes).</title>
        <authorList>
            <person name="Okamoto M."/>
            <person name="Naito M."/>
            <person name="Miyanohara M."/>
            <person name="Imai S."/>
            <person name="Nomura Y."/>
            <person name="Saito W."/>
            <person name="Momoi Y."/>
            <person name="Takada K."/>
            <person name="Miyabe-Nishiwaki T."/>
            <person name="Tomonaga M."/>
            <person name="Hanada N."/>
        </authorList>
    </citation>
    <scope>NUCLEOTIDE SEQUENCE [LARGE SCALE GENOMIC DNA]</scope>
    <source>
        <strain evidence="5">TKU 31</strain>
    </source>
</reference>
<dbReference type="EMBL" id="AP014612">
    <property type="protein sequence ID" value="BAQ25182.1"/>
    <property type="molecule type" value="Genomic_DNA"/>
</dbReference>
<feature type="DNA-binding region" description="H-T-H motif" evidence="2">
    <location>
        <begin position="29"/>
        <end position="48"/>
    </location>
</feature>
<accession>A0A1L7LMC9</accession>
<keyword evidence="5" id="KW-1185">Reference proteome</keyword>
<dbReference type="Pfam" id="PF00440">
    <property type="entry name" value="TetR_N"/>
    <property type="match status" value="1"/>
</dbReference>
<dbReference type="SUPFAM" id="SSF46689">
    <property type="entry name" value="Homeodomain-like"/>
    <property type="match status" value="1"/>
</dbReference>
<dbReference type="GO" id="GO:0003677">
    <property type="term" value="F:DNA binding"/>
    <property type="evidence" value="ECO:0007669"/>
    <property type="project" value="UniProtKB-UniRule"/>
</dbReference>
<protein>
    <submittedName>
        <fullName evidence="4">Transcriptional regulator</fullName>
    </submittedName>
</protein>
<keyword evidence="1 2" id="KW-0238">DNA-binding</keyword>
<name>A0A1L7LMC9_9STRE</name>